<feature type="region of interest" description="Disordered" evidence="1">
    <location>
        <begin position="67"/>
        <end position="96"/>
    </location>
</feature>
<feature type="region of interest" description="Disordered" evidence="1">
    <location>
        <begin position="266"/>
        <end position="299"/>
    </location>
</feature>
<dbReference type="EMBL" id="CAMAPF010000942">
    <property type="protein sequence ID" value="CAH9126536.1"/>
    <property type="molecule type" value="Genomic_DNA"/>
</dbReference>
<organism evidence="3 4">
    <name type="scientific">Cuscuta epithymum</name>
    <dbReference type="NCBI Taxonomy" id="186058"/>
    <lineage>
        <taxon>Eukaryota</taxon>
        <taxon>Viridiplantae</taxon>
        <taxon>Streptophyta</taxon>
        <taxon>Embryophyta</taxon>
        <taxon>Tracheophyta</taxon>
        <taxon>Spermatophyta</taxon>
        <taxon>Magnoliopsida</taxon>
        <taxon>eudicotyledons</taxon>
        <taxon>Gunneridae</taxon>
        <taxon>Pentapetalae</taxon>
        <taxon>asterids</taxon>
        <taxon>lamiids</taxon>
        <taxon>Solanales</taxon>
        <taxon>Convolvulaceae</taxon>
        <taxon>Cuscuteae</taxon>
        <taxon>Cuscuta</taxon>
        <taxon>Cuscuta subgen. Cuscuta</taxon>
    </lineage>
</organism>
<dbReference type="InterPro" id="IPR045884">
    <property type="entry name" value="At5g59350-like"/>
</dbReference>
<dbReference type="Proteomes" id="UP001152523">
    <property type="component" value="Unassembled WGS sequence"/>
</dbReference>
<dbReference type="PANTHER" id="PTHR34054">
    <property type="entry name" value="EXPRESSED PROTEIN"/>
    <property type="match status" value="1"/>
</dbReference>
<evidence type="ECO:0000313" key="3">
    <source>
        <dbReference type="EMBL" id="CAH9126536.1"/>
    </source>
</evidence>
<proteinExistence type="predicted"/>
<feature type="transmembrane region" description="Helical" evidence="2">
    <location>
        <begin position="6"/>
        <end position="30"/>
    </location>
</feature>
<dbReference type="PROSITE" id="PS51257">
    <property type="entry name" value="PROKAR_LIPOPROTEIN"/>
    <property type="match status" value="1"/>
</dbReference>
<comment type="caution">
    <text evidence="3">The sequence shown here is derived from an EMBL/GenBank/DDBJ whole genome shotgun (WGS) entry which is preliminary data.</text>
</comment>
<feature type="compositionally biased region" description="Polar residues" evidence="1">
    <location>
        <begin position="288"/>
        <end position="299"/>
    </location>
</feature>
<evidence type="ECO:0000313" key="4">
    <source>
        <dbReference type="Proteomes" id="UP001152523"/>
    </source>
</evidence>
<reference evidence="3" key="1">
    <citation type="submission" date="2022-07" db="EMBL/GenBank/DDBJ databases">
        <authorList>
            <person name="Macas J."/>
            <person name="Novak P."/>
            <person name="Neumann P."/>
        </authorList>
    </citation>
    <scope>NUCLEOTIDE SEQUENCE</scope>
</reference>
<dbReference type="PANTHER" id="PTHR34054:SF2">
    <property type="entry name" value="EXPRESSED PROTEIN"/>
    <property type="match status" value="1"/>
</dbReference>
<feature type="compositionally biased region" description="Low complexity" evidence="1">
    <location>
        <begin position="67"/>
        <end position="82"/>
    </location>
</feature>
<keyword evidence="2" id="KW-0472">Membrane</keyword>
<sequence>MKSLRTIGLALSVIFGCLLFALFAELYYLLWWKKRITRRGIEDGPGKELFFFFFFCRKKPSSCSSSCLKPQDLQPEPQAEPQQESHEDSGIDSELLRLSGPPRFLFTIREETKEDLESEGGKSRRRRRSLSDVFLHQEESTPPFFTPTNTSPSYFTPPLSPLNPFLESTTDFEFNSFAGRPSPPPTFKFMRDAEEKLYRRRILEEMEEAQRLVKKKDAFIQVDDCGGDTEISSTSSPSFSGRDDEANGSFVRLIICPLNREEEHENLRNVSQVVPLASSPPPSLSPSNFTSIHTRSSTR</sequence>
<accession>A0AAV0ETD9</accession>
<gene>
    <name evidence="3" type="ORF">CEPIT_LOCUS27609</name>
</gene>
<dbReference type="AlphaFoldDB" id="A0AAV0ETD9"/>
<keyword evidence="2" id="KW-0812">Transmembrane</keyword>
<keyword evidence="4" id="KW-1185">Reference proteome</keyword>
<protein>
    <submittedName>
        <fullName evidence="3">Uncharacterized protein</fullName>
    </submittedName>
</protein>
<name>A0AAV0ETD9_9ASTE</name>
<evidence type="ECO:0000256" key="1">
    <source>
        <dbReference type="SAM" id="MobiDB-lite"/>
    </source>
</evidence>
<evidence type="ECO:0000256" key="2">
    <source>
        <dbReference type="SAM" id="Phobius"/>
    </source>
</evidence>
<keyword evidence="2" id="KW-1133">Transmembrane helix</keyword>